<proteinExistence type="predicted"/>
<keyword evidence="2" id="KW-1185">Reference proteome</keyword>
<dbReference type="EMBL" id="LSBA01000019">
    <property type="protein sequence ID" value="KXZ17689.1"/>
    <property type="molecule type" value="Genomic_DNA"/>
</dbReference>
<protein>
    <submittedName>
        <fullName evidence="1">Uncharacterized protein</fullName>
    </submittedName>
</protein>
<name>A0A150F671_9BACI</name>
<evidence type="ECO:0000313" key="2">
    <source>
        <dbReference type="Proteomes" id="UP000075430"/>
    </source>
</evidence>
<evidence type="ECO:0000313" key="1">
    <source>
        <dbReference type="EMBL" id="KXZ17689.1"/>
    </source>
</evidence>
<comment type="caution">
    <text evidence="1">The sequence shown here is derived from an EMBL/GenBank/DDBJ whole genome shotgun (WGS) entry which is preliminary data.</text>
</comment>
<dbReference type="STRING" id="1793963.AXI58_18265"/>
<sequence>MLNGGCVEEGAGCNGIVSVYIEPIMNEKRKYYKKVKDCPGKGEAVISVSSVKDRHYVIMTDSETFGDWPAAGAACGSLREIEASQWFRGAF</sequence>
<dbReference type="Proteomes" id="UP000075430">
    <property type="component" value="Unassembled WGS sequence"/>
</dbReference>
<gene>
    <name evidence="1" type="ORF">AXI58_18265</name>
</gene>
<accession>A0A150F671</accession>
<dbReference type="AlphaFoldDB" id="A0A150F671"/>
<organism evidence="1 2">
    <name type="scientific">Bacillus nakamurai</name>
    <dbReference type="NCBI Taxonomy" id="1793963"/>
    <lineage>
        <taxon>Bacteria</taxon>
        <taxon>Bacillati</taxon>
        <taxon>Bacillota</taxon>
        <taxon>Bacilli</taxon>
        <taxon>Bacillales</taxon>
        <taxon>Bacillaceae</taxon>
        <taxon>Bacillus</taxon>
    </lineage>
</organism>
<reference evidence="2" key="1">
    <citation type="submission" date="2016-02" db="EMBL/GenBank/DDBJ databases">
        <authorList>
            <person name="Dunlap C."/>
        </authorList>
    </citation>
    <scope>NUCLEOTIDE SEQUENCE [LARGE SCALE GENOMIC DNA]</scope>
    <source>
        <strain evidence="2">NRRL B-41092</strain>
    </source>
</reference>
<dbReference type="RefSeq" id="WP_061522195.1">
    <property type="nucleotide sequence ID" value="NZ_JAJJBV010000020.1"/>
</dbReference>